<sequence>MAQTFDCPAVRNGGLFRTSLKDVETAVGMARFKAELRRRKYRALENNGHIIVFCNTLPVEILSSGPGKGSPPASGD</sequence>
<dbReference type="EMBL" id="CP079194">
    <property type="protein sequence ID" value="QXT41433.1"/>
    <property type="molecule type" value="Genomic_DNA"/>
</dbReference>
<organism evidence="1 2">
    <name type="scientific">Gymnodinialimonas ceratoperidinii</name>
    <dbReference type="NCBI Taxonomy" id="2856823"/>
    <lineage>
        <taxon>Bacteria</taxon>
        <taxon>Pseudomonadati</taxon>
        <taxon>Pseudomonadota</taxon>
        <taxon>Alphaproteobacteria</taxon>
        <taxon>Rhodobacterales</taxon>
        <taxon>Paracoccaceae</taxon>
        <taxon>Gymnodinialimonas</taxon>
    </lineage>
</organism>
<keyword evidence="2" id="KW-1185">Reference proteome</keyword>
<evidence type="ECO:0008006" key="3">
    <source>
        <dbReference type="Google" id="ProtNLM"/>
    </source>
</evidence>
<accession>A0A8F6U0Q4</accession>
<gene>
    <name evidence="1" type="ORF">KYE46_10810</name>
</gene>
<protein>
    <recommendedName>
        <fullName evidence="3">N-(5'-phosphoribosyl)anthranilate isomerase</fullName>
    </recommendedName>
</protein>
<evidence type="ECO:0000313" key="1">
    <source>
        <dbReference type="EMBL" id="QXT41433.1"/>
    </source>
</evidence>
<dbReference type="Proteomes" id="UP000825009">
    <property type="component" value="Chromosome"/>
</dbReference>
<evidence type="ECO:0000313" key="2">
    <source>
        <dbReference type="Proteomes" id="UP000825009"/>
    </source>
</evidence>
<reference evidence="1 2" key="1">
    <citation type="submission" date="2021-07" db="EMBL/GenBank/DDBJ databases">
        <title>A novel Jannaschia species isolated from marine dinoflagellate Ceratoperidinium margalefii.</title>
        <authorList>
            <person name="Jiang Y."/>
            <person name="Li Z."/>
        </authorList>
    </citation>
    <scope>NUCLEOTIDE SEQUENCE [LARGE SCALE GENOMIC DNA]</scope>
    <source>
        <strain evidence="1 2">J12C1-MA-4</strain>
    </source>
</reference>
<name>A0A8F6U0Q4_9RHOB</name>
<proteinExistence type="predicted"/>
<dbReference type="AlphaFoldDB" id="A0A8F6U0Q4"/>
<dbReference type="KEGG" id="gce:KYE46_10810"/>